<dbReference type="RefSeq" id="WP_211556438.1">
    <property type="nucleotide sequence ID" value="NZ_JAGVRK010000001.1"/>
</dbReference>
<evidence type="ECO:0000313" key="7">
    <source>
        <dbReference type="Proteomes" id="UP000682403"/>
    </source>
</evidence>
<feature type="DNA-binding region" description="H-T-H motif" evidence="4">
    <location>
        <begin position="35"/>
        <end position="54"/>
    </location>
</feature>
<dbReference type="PANTHER" id="PTHR47506">
    <property type="entry name" value="TRANSCRIPTIONAL REGULATORY PROTEIN"/>
    <property type="match status" value="1"/>
</dbReference>
<keyword evidence="7" id="KW-1185">Reference proteome</keyword>
<protein>
    <submittedName>
        <fullName evidence="6">TetR/AcrR family transcriptional regulator</fullName>
    </submittedName>
</protein>
<evidence type="ECO:0000259" key="5">
    <source>
        <dbReference type="PROSITE" id="PS50977"/>
    </source>
</evidence>
<keyword evidence="3" id="KW-0804">Transcription</keyword>
<evidence type="ECO:0000256" key="4">
    <source>
        <dbReference type="PROSITE-ProRule" id="PRU00335"/>
    </source>
</evidence>
<proteinExistence type="predicted"/>
<reference evidence="6 7" key="1">
    <citation type="submission" date="2021-04" db="EMBL/GenBank/DDBJ databases">
        <title>Metabacillus sp. strain KIGAM252 whole genome sequence.</title>
        <authorList>
            <person name="Seo M.-J."/>
            <person name="Cho E.-S."/>
            <person name="Hwang C.Y."/>
            <person name="Yoon D.J."/>
        </authorList>
    </citation>
    <scope>NUCLEOTIDE SEQUENCE [LARGE SCALE GENOMIC DNA]</scope>
    <source>
        <strain evidence="6 7">KIGAM252</strain>
    </source>
</reference>
<evidence type="ECO:0000313" key="6">
    <source>
        <dbReference type="EMBL" id="MBS2967771.1"/>
    </source>
</evidence>
<organism evidence="6 7">
    <name type="scientific">Metabacillus flavus</name>
    <dbReference type="NCBI Taxonomy" id="2823519"/>
    <lineage>
        <taxon>Bacteria</taxon>
        <taxon>Bacillati</taxon>
        <taxon>Bacillota</taxon>
        <taxon>Bacilli</taxon>
        <taxon>Bacillales</taxon>
        <taxon>Bacillaceae</taxon>
        <taxon>Metabacillus</taxon>
    </lineage>
</organism>
<feature type="domain" description="HTH tetR-type" evidence="5">
    <location>
        <begin position="12"/>
        <end position="72"/>
    </location>
</feature>
<gene>
    <name evidence="6" type="ORF">J9317_03145</name>
</gene>
<dbReference type="SUPFAM" id="SSF46689">
    <property type="entry name" value="Homeodomain-like"/>
    <property type="match status" value="1"/>
</dbReference>
<name>A0ABS5LAN2_9BACI</name>
<dbReference type="InterPro" id="IPR009057">
    <property type="entry name" value="Homeodomain-like_sf"/>
</dbReference>
<comment type="caution">
    <text evidence="6">The sequence shown here is derived from an EMBL/GenBank/DDBJ whole genome shotgun (WGS) entry which is preliminary data.</text>
</comment>
<accession>A0ABS5LAN2</accession>
<evidence type="ECO:0000256" key="2">
    <source>
        <dbReference type="ARBA" id="ARBA00023125"/>
    </source>
</evidence>
<dbReference type="PROSITE" id="PS50977">
    <property type="entry name" value="HTH_TETR_2"/>
    <property type="match status" value="1"/>
</dbReference>
<dbReference type="Pfam" id="PF00440">
    <property type="entry name" value="TetR_N"/>
    <property type="match status" value="1"/>
</dbReference>
<sequence>MVKRLTMEEKRRQTTENLLDAAEKIFANKGFGGASVDEIAEEAGYSKGAVYSNFTNKENLFLALYDRRVQKQGQDWEQVFSGMMNSFERSEKVNDLLQMQADSEKARQWNMLMMEFTLFAMRNEGIKEKFVNCYTTIFSSMKKALESHFLKQGQEVSSNELDDIVLSLFSLESGLNVIESIAPELVSNGFRIRNYSKFL</sequence>
<dbReference type="PRINTS" id="PR00455">
    <property type="entry name" value="HTHTETR"/>
</dbReference>
<dbReference type="PANTHER" id="PTHR47506:SF6">
    <property type="entry name" value="HTH-TYPE TRANSCRIPTIONAL REPRESSOR NEMR"/>
    <property type="match status" value="1"/>
</dbReference>
<dbReference type="Proteomes" id="UP000682403">
    <property type="component" value="Unassembled WGS sequence"/>
</dbReference>
<keyword evidence="1" id="KW-0805">Transcription regulation</keyword>
<dbReference type="InterPro" id="IPR001647">
    <property type="entry name" value="HTH_TetR"/>
</dbReference>
<keyword evidence="2 4" id="KW-0238">DNA-binding</keyword>
<dbReference type="EMBL" id="JAGVRK010000001">
    <property type="protein sequence ID" value="MBS2967771.1"/>
    <property type="molecule type" value="Genomic_DNA"/>
</dbReference>
<evidence type="ECO:0000256" key="1">
    <source>
        <dbReference type="ARBA" id="ARBA00023015"/>
    </source>
</evidence>
<evidence type="ECO:0000256" key="3">
    <source>
        <dbReference type="ARBA" id="ARBA00023163"/>
    </source>
</evidence>
<dbReference type="Gene3D" id="1.10.10.60">
    <property type="entry name" value="Homeodomain-like"/>
    <property type="match status" value="1"/>
</dbReference>
<dbReference type="Gene3D" id="1.10.357.10">
    <property type="entry name" value="Tetracycline Repressor, domain 2"/>
    <property type="match status" value="1"/>
</dbReference>